<feature type="signal peptide" evidence="2">
    <location>
        <begin position="1"/>
        <end position="24"/>
    </location>
</feature>
<evidence type="ECO:0000313" key="4">
    <source>
        <dbReference type="Proteomes" id="UP000600865"/>
    </source>
</evidence>
<sequence length="134" mass="14664">MERQKKTNRAHLLSLAALAGLATACAPSHQGQSRYGVDVLANSSQPALRPSCNTYVQPCGVPMGYYVEQFSYVPQMPVQPLPQPPVVVEQPPVETPPIYVEPAAPIPEVPTYTPVEPHWPEVDTPAPTWTPIRK</sequence>
<comment type="caution">
    <text evidence="3">The sequence shown here is derived from an EMBL/GenBank/DDBJ whole genome shotgun (WGS) entry which is preliminary data.</text>
</comment>
<dbReference type="RefSeq" id="WP_189580054.1">
    <property type="nucleotide sequence ID" value="NZ_BMYV01000001.1"/>
</dbReference>
<feature type="chain" id="PRO_5037978636" evidence="2">
    <location>
        <begin position="25"/>
        <end position="134"/>
    </location>
</feature>
<dbReference type="Proteomes" id="UP000600865">
    <property type="component" value="Unassembled WGS sequence"/>
</dbReference>
<accession>A0A918KAH2</accession>
<dbReference type="AlphaFoldDB" id="A0A918KAH2"/>
<evidence type="ECO:0000256" key="2">
    <source>
        <dbReference type="SAM" id="SignalP"/>
    </source>
</evidence>
<protein>
    <submittedName>
        <fullName evidence="3">Uncharacterized protein</fullName>
    </submittedName>
</protein>
<keyword evidence="4" id="KW-1185">Reference proteome</keyword>
<keyword evidence="2" id="KW-0732">Signal</keyword>
<reference evidence="3 4" key="1">
    <citation type="journal article" date="2014" name="Int. J. Syst. Evol. Microbiol.">
        <title>Complete genome sequence of Corynebacterium casei LMG S-19264T (=DSM 44701T), isolated from a smear-ripened cheese.</title>
        <authorList>
            <consortium name="US DOE Joint Genome Institute (JGI-PGF)"/>
            <person name="Walter F."/>
            <person name="Albersmeier A."/>
            <person name="Kalinowski J."/>
            <person name="Ruckert C."/>
        </authorList>
    </citation>
    <scope>NUCLEOTIDE SEQUENCE [LARGE SCALE GENOMIC DNA]</scope>
    <source>
        <strain evidence="3 4">KCTC 23968</strain>
    </source>
</reference>
<proteinExistence type="predicted"/>
<organism evidence="3 4">
    <name type="scientific">Litorimonas cladophorae</name>
    <dbReference type="NCBI Taxonomy" id="1220491"/>
    <lineage>
        <taxon>Bacteria</taxon>
        <taxon>Pseudomonadati</taxon>
        <taxon>Pseudomonadota</taxon>
        <taxon>Alphaproteobacteria</taxon>
        <taxon>Maricaulales</taxon>
        <taxon>Robiginitomaculaceae</taxon>
    </lineage>
</organism>
<gene>
    <name evidence="3" type="ORF">GCM10011309_01790</name>
</gene>
<evidence type="ECO:0000313" key="3">
    <source>
        <dbReference type="EMBL" id="GGX56601.1"/>
    </source>
</evidence>
<dbReference type="PROSITE" id="PS51257">
    <property type="entry name" value="PROKAR_LIPOPROTEIN"/>
    <property type="match status" value="1"/>
</dbReference>
<feature type="region of interest" description="Disordered" evidence="1">
    <location>
        <begin position="111"/>
        <end position="134"/>
    </location>
</feature>
<dbReference type="EMBL" id="BMYV01000001">
    <property type="protein sequence ID" value="GGX56601.1"/>
    <property type="molecule type" value="Genomic_DNA"/>
</dbReference>
<name>A0A918KAH2_9PROT</name>
<evidence type="ECO:0000256" key="1">
    <source>
        <dbReference type="SAM" id="MobiDB-lite"/>
    </source>
</evidence>